<evidence type="ECO:0000256" key="1">
    <source>
        <dbReference type="SAM" id="MobiDB-lite"/>
    </source>
</evidence>
<keyword evidence="3" id="KW-1185">Reference proteome</keyword>
<accession>A0AAD7N0G1</accession>
<feature type="region of interest" description="Disordered" evidence="1">
    <location>
        <begin position="23"/>
        <end position="71"/>
    </location>
</feature>
<gene>
    <name evidence="2" type="ORF">B0H16DRAFT_1569694</name>
</gene>
<protein>
    <submittedName>
        <fullName evidence="2">Uncharacterized protein</fullName>
    </submittedName>
</protein>
<evidence type="ECO:0000313" key="2">
    <source>
        <dbReference type="EMBL" id="KAJ7738767.1"/>
    </source>
</evidence>
<dbReference type="AlphaFoldDB" id="A0AAD7N0G1"/>
<feature type="compositionally biased region" description="Basic residues" evidence="1">
    <location>
        <begin position="23"/>
        <end position="33"/>
    </location>
</feature>
<dbReference type="EMBL" id="JARKIB010000110">
    <property type="protein sequence ID" value="KAJ7738767.1"/>
    <property type="molecule type" value="Genomic_DNA"/>
</dbReference>
<reference evidence="2" key="1">
    <citation type="submission" date="2023-03" db="EMBL/GenBank/DDBJ databases">
        <title>Massive genome expansion in bonnet fungi (Mycena s.s.) driven by repeated elements and novel gene families across ecological guilds.</title>
        <authorList>
            <consortium name="Lawrence Berkeley National Laboratory"/>
            <person name="Harder C.B."/>
            <person name="Miyauchi S."/>
            <person name="Viragh M."/>
            <person name="Kuo A."/>
            <person name="Thoen E."/>
            <person name="Andreopoulos B."/>
            <person name="Lu D."/>
            <person name="Skrede I."/>
            <person name="Drula E."/>
            <person name="Henrissat B."/>
            <person name="Morin E."/>
            <person name="Kohler A."/>
            <person name="Barry K."/>
            <person name="LaButti K."/>
            <person name="Morin E."/>
            <person name="Salamov A."/>
            <person name="Lipzen A."/>
            <person name="Mereny Z."/>
            <person name="Hegedus B."/>
            <person name="Baldrian P."/>
            <person name="Stursova M."/>
            <person name="Weitz H."/>
            <person name="Taylor A."/>
            <person name="Grigoriev I.V."/>
            <person name="Nagy L.G."/>
            <person name="Martin F."/>
            <person name="Kauserud H."/>
        </authorList>
    </citation>
    <scope>NUCLEOTIDE SEQUENCE</scope>
    <source>
        <strain evidence="2">CBHHK182m</strain>
    </source>
</reference>
<comment type="caution">
    <text evidence="2">The sequence shown here is derived from an EMBL/GenBank/DDBJ whole genome shotgun (WGS) entry which is preliminary data.</text>
</comment>
<evidence type="ECO:0000313" key="3">
    <source>
        <dbReference type="Proteomes" id="UP001215598"/>
    </source>
</evidence>
<feature type="compositionally biased region" description="Pro residues" evidence="1">
    <location>
        <begin position="38"/>
        <end position="62"/>
    </location>
</feature>
<proteinExistence type="predicted"/>
<sequence>MGGARRRSSDTARCDALQLHARHPLYARSHSRNSLRPLSPPRPPIPRPPRPPIPYPPCLRTPHPPRPHRTLRRRKPVGVAATAAARARARRGVRVSRVSGLRRPPLCTRSAMARAGKWRRYLPRPPQSPGYYVASSSHPPHSQSNTSHYMYRAQDALRLFNLQCATRSSTWLSSVHTGITFSFGISRRDPWNFLASGYLSRCLYHSLFTASDTPPHLSFLLFGVFPQRIPRRGRRWGKGNWRTWARTVLQCVLKNL</sequence>
<organism evidence="2 3">
    <name type="scientific">Mycena metata</name>
    <dbReference type="NCBI Taxonomy" id="1033252"/>
    <lineage>
        <taxon>Eukaryota</taxon>
        <taxon>Fungi</taxon>
        <taxon>Dikarya</taxon>
        <taxon>Basidiomycota</taxon>
        <taxon>Agaricomycotina</taxon>
        <taxon>Agaricomycetes</taxon>
        <taxon>Agaricomycetidae</taxon>
        <taxon>Agaricales</taxon>
        <taxon>Marasmiineae</taxon>
        <taxon>Mycenaceae</taxon>
        <taxon>Mycena</taxon>
    </lineage>
</organism>
<dbReference type="Proteomes" id="UP001215598">
    <property type="component" value="Unassembled WGS sequence"/>
</dbReference>
<name>A0AAD7N0G1_9AGAR</name>